<evidence type="ECO:0000256" key="2">
    <source>
        <dbReference type="ARBA" id="ARBA00023125"/>
    </source>
</evidence>
<evidence type="ECO:0000256" key="3">
    <source>
        <dbReference type="ARBA" id="ARBA00023163"/>
    </source>
</evidence>
<dbReference type="SMART" id="SM00895">
    <property type="entry name" value="FCD"/>
    <property type="match status" value="1"/>
</dbReference>
<dbReference type="Pfam" id="PF00392">
    <property type="entry name" value="GntR"/>
    <property type="match status" value="1"/>
</dbReference>
<dbReference type="PROSITE" id="PS50949">
    <property type="entry name" value="HTH_GNTR"/>
    <property type="match status" value="1"/>
</dbReference>
<dbReference type="SUPFAM" id="SSF46785">
    <property type="entry name" value="Winged helix' DNA-binding domain"/>
    <property type="match status" value="1"/>
</dbReference>
<dbReference type="OrthoDB" id="5365904at2"/>
<organism evidence="5 6">
    <name type="scientific">Desulfosarcina alkanivorans</name>
    <dbReference type="NCBI Taxonomy" id="571177"/>
    <lineage>
        <taxon>Bacteria</taxon>
        <taxon>Pseudomonadati</taxon>
        <taxon>Thermodesulfobacteriota</taxon>
        <taxon>Desulfobacteria</taxon>
        <taxon>Desulfobacterales</taxon>
        <taxon>Desulfosarcinaceae</taxon>
        <taxon>Desulfosarcina</taxon>
    </lineage>
</organism>
<keyword evidence="6" id="KW-1185">Reference proteome</keyword>
<protein>
    <submittedName>
        <fullName evidence="5">GntR family transcriptional regulator</fullName>
    </submittedName>
</protein>
<dbReference type="InterPro" id="IPR008920">
    <property type="entry name" value="TF_FadR/GntR_C"/>
</dbReference>
<dbReference type="InterPro" id="IPR036390">
    <property type="entry name" value="WH_DNA-bd_sf"/>
</dbReference>
<dbReference type="InterPro" id="IPR036388">
    <property type="entry name" value="WH-like_DNA-bd_sf"/>
</dbReference>
<keyword evidence="2" id="KW-0238">DNA-binding</keyword>
<dbReference type="SUPFAM" id="SSF48008">
    <property type="entry name" value="GntR ligand-binding domain-like"/>
    <property type="match status" value="1"/>
</dbReference>
<dbReference type="EMBL" id="AP021874">
    <property type="protein sequence ID" value="BBO69654.1"/>
    <property type="molecule type" value="Genomic_DNA"/>
</dbReference>
<dbReference type="PANTHER" id="PTHR43537:SF5">
    <property type="entry name" value="UXU OPERON TRANSCRIPTIONAL REGULATOR"/>
    <property type="match status" value="1"/>
</dbReference>
<sequence length="218" mass="25693">MNPDIYREIKRRILFLEYAPGQILNENSLAREFGVSRTPMREVLYRLSWEQLARIIARTGTMVTQIEFQTMMHTYQTRLGIEGEVGRLCAELATDRHLDRIRTIRESCARLMDKKDPGALVEIDRRFRRMLHETAGNPVLKSVSDQLYTLTFRLWYVTLDKGEWQDEVREMLDEIDTTLAGMEARNSRETSRARREALMRHFERIRAKYLGVPGNVRL</sequence>
<dbReference type="InterPro" id="IPR000524">
    <property type="entry name" value="Tscrpt_reg_HTH_GntR"/>
</dbReference>
<dbReference type="Pfam" id="PF07729">
    <property type="entry name" value="FCD"/>
    <property type="match status" value="1"/>
</dbReference>
<dbReference type="AlphaFoldDB" id="A0A5K7YTP8"/>
<dbReference type="SMART" id="SM00345">
    <property type="entry name" value="HTH_GNTR"/>
    <property type="match status" value="1"/>
</dbReference>
<dbReference type="RefSeq" id="WP_155317672.1">
    <property type="nucleotide sequence ID" value="NZ_AP021874.1"/>
</dbReference>
<gene>
    <name evidence="5" type="ORF">DSCA_35840</name>
</gene>
<dbReference type="Gene3D" id="1.20.120.530">
    <property type="entry name" value="GntR ligand-binding domain-like"/>
    <property type="match status" value="1"/>
</dbReference>
<reference evidence="5 6" key="1">
    <citation type="submission" date="2019-11" db="EMBL/GenBank/DDBJ databases">
        <title>Comparative genomics of hydrocarbon-degrading Desulfosarcina strains.</title>
        <authorList>
            <person name="Watanabe M."/>
            <person name="Kojima H."/>
            <person name="Fukui M."/>
        </authorList>
    </citation>
    <scope>NUCLEOTIDE SEQUENCE [LARGE SCALE GENOMIC DNA]</scope>
    <source>
        <strain evidence="5 6">PL12</strain>
    </source>
</reference>
<evidence type="ECO:0000259" key="4">
    <source>
        <dbReference type="PROSITE" id="PS50949"/>
    </source>
</evidence>
<proteinExistence type="predicted"/>
<dbReference type="InterPro" id="IPR011711">
    <property type="entry name" value="GntR_C"/>
</dbReference>
<dbReference type="KEGG" id="dalk:DSCA_35840"/>
<keyword evidence="1" id="KW-0805">Transcription regulation</keyword>
<name>A0A5K7YTP8_9BACT</name>
<evidence type="ECO:0000313" key="6">
    <source>
        <dbReference type="Proteomes" id="UP000427906"/>
    </source>
</evidence>
<accession>A0A5K7YTP8</accession>
<feature type="domain" description="HTH gntR-type" evidence="4">
    <location>
        <begin position="1"/>
        <end position="66"/>
    </location>
</feature>
<dbReference type="Gene3D" id="1.10.10.10">
    <property type="entry name" value="Winged helix-like DNA-binding domain superfamily/Winged helix DNA-binding domain"/>
    <property type="match status" value="1"/>
</dbReference>
<dbReference type="PANTHER" id="PTHR43537">
    <property type="entry name" value="TRANSCRIPTIONAL REGULATOR, GNTR FAMILY"/>
    <property type="match status" value="1"/>
</dbReference>
<evidence type="ECO:0000313" key="5">
    <source>
        <dbReference type="EMBL" id="BBO69654.1"/>
    </source>
</evidence>
<dbReference type="GO" id="GO:0003677">
    <property type="term" value="F:DNA binding"/>
    <property type="evidence" value="ECO:0007669"/>
    <property type="project" value="UniProtKB-KW"/>
</dbReference>
<dbReference type="Proteomes" id="UP000427906">
    <property type="component" value="Chromosome"/>
</dbReference>
<evidence type="ECO:0000256" key="1">
    <source>
        <dbReference type="ARBA" id="ARBA00023015"/>
    </source>
</evidence>
<dbReference type="GO" id="GO:0003700">
    <property type="term" value="F:DNA-binding transcription factor activity"/>
    <property type="evidence" value="ECO:0007669"/>
    <property type="project" value="InterPro"/>
</dbReference>
<keyword evidence="3" id="KW-0804">Transcription</keyword>